<name>A0A839TGR1_9BACL</name>
<dbReference type="AlphaFoldDB" id="A0A839TGR1"/>
<dbReference type="Proteomes" id="UP000517523">
    <property type="component" value="Unassembled WGS sequence"/>
</dbReference>
<organism evidence="2 3">
    <name type="scientific">Paenibacillus rhizosphaerae</name>
    <dbReference type="NCBI Taxonomy" id="297318"/>
    <lineage>
        <taxon>Bacteria</taxon>
        <taxon>Bacillati</taxon>
        <taxon>Bacillota</taxon>
        <taxon>Bacilli</taxon>
        <taxon>Bacillales</taxon>
        <taxon>Paenibacillaceae</taxon>
        <taxon>Paenibacillus</taxon>
    </lineage>
</organism>
<proteinExistence type="predicted"/>
<feature type="compositionally biased region" description="Basic and acidic residues" evidence="1">
    <location>
        <begin position="80"/>
        <end position="97"/>
    </location>
</feature>
<accession>A0A839TGR1</accession>
<reference evidence="2 3" key="1">
    <citation type="submission" date="2020-08" db="EMBL/GenBank/DDBJ databases">
        <title>Genomic Encyclopedia of Type Strains, Phase III (KMG-III): the genomes of soil and plant-associated and newly described type strains.</title>
        <authorList>
            <person name="Whitman W."/>
        </authorList>
    </citation>
    <scope>NUCLEOTIDE SEQUENCE [LARGE SCALE GENOMIC DNA]</scope>
    <source>
        <strain evidence="2 3">CECT 5831</strain>
    </source>
</reference>
<protein>
    <submittedName>
        <fullName evidence="2">Uncharacterized protein</fullName>
    </submittedName>
</protein>
<evidence type="ECO:0000256" key="1">
    <source>
        <dbReference type="SAM" id="MobiDB-lite"/>
    </source>
</evidence>
<feature type="region of interest" description="Disordered" evidence="1">
    <location>
        <begin position="75"/>
        <end position="97"/>
    </location>
</feature>
<gene>
    <name evidence="2" type="ORF">FHS19_000670</name>
</gene>
<sequence length="97" mass="10713">MMDGSLRMTGSPAPNASWQKLIRHETLGIIKSETLAQLVSDPALIDLLKISVQMRKSLLEQLHDVFYRQTQAISSSFQAGDDHESPPGEPDRPKGAQ</sequence>
<evidence type="ECO:0000313" key="2">
    <source>
        <dbReference type="EMBL" id="MBB3126016.1"/>
    </source>
</evidence>
<dbReference type="EMBL" id="JACHXJ010000001">
    <property type="protein sequence ID" value="MBB3126016.1"/>
    <property type="molecule type" value="Genomic_DNA"/>
</dbReference>
<comment type="caution">
    <text evidence="2">The sequence shown here is derived from an EMBL/GenBank/DDBJ whole genome shotgun (WGS) entry which is preliminary data.</text>
</comment>
<evidence type="ECO:0000313" key="3">
    <source>
        <dbReference type="Proteomes" id="UP000517523"/>
    </source>
</evidence>